<organism evidence="1 2">
    <name type="scientific">gamma proteobacterium HTCC2207</name>
    <dbReference type="NCBI Taxonomy" id="314287"/>
    <lineage>
        <taxon>Bacteria</taxon>
        <taxon>Pseudomonadati</taxon>
        <taxon>Pseudomonadota</taxon>
        <taxon>Gammaproteobacteria</taxon>
        <taxon>Cellvibrionales</taxon>
        <taxon>Porticoccaceae</taxon>
        <taxon>SAR92 clade</taxon>
    </lineage>
</organism>
<dbReference type="eggNOG" id="COG0535">
    <property type="taxonomic scope" value="Bacteria"/>
</dbReference>
<protein>
    <submittedName>
        <fullName evidence="1">Radical SAM domain protein</fullName>
    </submittedName>
</protein>
<dbReference type="OrthoDB" id="9810775at2"/>
<dbReference type="Proteomes" id="UP000005555">
    <property type="component" value="Unassembled WGS sequence"/>
</dbReference>
<dbReference type="CDD" id="cd01335">
    <property type="entry name" value="Radical_SAM"/>
    <property type="match status" value="1"/>
</dbReference>
<sequence>MDTQHAIFSNSMVAATGCPKAGVNLEQFNALGLHALWLNALGSSTRRFKTLWFKTLWFNTGTQCGLACKNHYIDFSPTNDSLAFIRLTQVQQFPNQIQRHELGTEEIGLTCGEAFCNPDIIAIMGTILRRGFRLLVLTNAMHSMLERKNGLLALHKLYGQQLTLRVSMGHFEQQLYQQRRGPNAWQPVLDGLCWLSGQGFTIAVAGRRLKGEEEQILRQGYAELFRRHNIQLDAFDQRALLLLPEITADCASECA</sequence>
<dbReference type="AlphaFoldDB" id="Q1YT33"/>
<dbReference type="SUPFAM" id="SSF102114">
    <property type="entry name" value="Radical SAM enzymes"/>
    <property type="match status" value="1"/>
</dbReference>
<evidence type="ECO:0000313" key="1">
    <source>
        <dbReference type="EMBL" id="EAS47654.1"/>
    </source>
</evidence>
<dbReference type="HOGENOM" id="CLU_1088845_0_0_6"/>
<dbReference type="InterPro" id="IPR058240">
    <property type="entry name" value="rSAM_sf"/>
</dbReference>
<dbReference type="Gene3D" id="3.20.20.70">
    <property type="entry name" value="Aldolase class I"/>
    <property type="match status" value="1"/>
</dbReference>
<accession>Q1YT33</accession>
<comment type="caution">
    <text evidence="1">The sequence shown here is derived from an EMBL/GenBank/DDBJ whole genome shotgun (WGS) entry which is preliminary data.</text>
</comment>
<dbReference type="STRING" id="314287.GB2207_02582"/>
<evidence type="ECO:0000313" key="2">
    <source>
        <dbReference type="Proteomes" id="UP000005555"/>
    </source>
</evidence>
<reference evidence="1 2" key="1">
    <citation type="submission" date="2006-03" db="EMBL/GenBank/DDBJ databases">
        <authorList>
            <person name="Giovannoni S.J."/>
            <person name="Cho J.-C."/>
            <person name="Ferriera S."/>
            <person name="Johnson J."/>
            <person name="Kravitz S."/>
            <person name="Halpern A."/>
            <person name="Remington K."/>
            <person name="Beeson K."/>
            <person name="Tran B."/>
            <person name="Rogers Y.-H."/>
            <person name="Friedman R."/>
            <person name="Venter J.C."/>
        </authorList>
    </citation>
    <scope>NUCLEOTIDE SEQUENCE [LARGE SCALE GENOMIC DNA]</scope>
    <source>
        <strain evidence="1 2">HTCC2207</strain>
    </source>
</reference>
<proteinExistence type="predicted"/>
<dbReference type="EMBL" id="AAPI01000002">
    <property type="protein sequence ID" value="EAS47654.1"/>
    <property type="molecule type" value="Genomic_DNA"/>
</dbReference>
<dbReference type="InterPro" id="IPR013785">
    <property type="entry name" value="Aldolase_TIM"/>
</dbReference>
<gene>
    <name evidence="1" type="ORF">GB2207_02582</name>
</gene>
<keyword evidence="2" id="KW-1185">Reference proteome</keyword>
<name>Q1YT33_9GAMM</name>